<sequence>MASGSCASVHVLKMKAYIDQLEHLEKTIMKLHGMFKKGGIKKKKVAPVKGKGKGKAIQPNPKPKTKGQRKARSDIP</sequence>
<dbReference type="Proteomes" id="UP001172457">
    <property type="component" value="Chromosome 3"/>
</dbReference>
<evidence type="ECO:0000313" key="2">
    <source>
        <dbReference type="EMBL" id="KAJ9557053.1"/>
    </source>
</evidence>
<protein>
    <submittedName>
        <fullName evidence="2">Uncharacterized protein</fullName>
    </submittedName>
</protein>
<feature type="compositionally biased region" description="Basic residues" evidence="1">
    <location>
        <begin position="39"/>
        <end position="54"/>
    </location>
</feature>
<reference evidence="2" key="1">
    <citation type="submission" date="2023-03" db="EMBL/GenBank/DDBJ databases">
        <title>Chromosome-scale reference genome and RAD-based genetic map of yellow starthistle (Centaurea solstitialis) reveal putative structural variation and QTLs associated with invader traits.</title>
        <authorList>
            <person name="Reatini B."/>
            <person name="Cang F.A."/>
            <person name="Jiang Q."/>
            <person name="Mckibben M.T.W."/>
            <person name="Barker M.S."/>
            <person name="Rieseberg L.H."/>
            <person name="Dlugosch K.M."/>
        </authorList>
    </citation>
    <scope>NUCLEOTIDE SEQUENCE</scope>
    <source>
        <strain evidence="2">CAN-66</strain>
        <tissue evidence="2">Leaf</tissue>
    </source>
</reference>
<dbReference type="EMBL" id="JARYMX010000003">
    <property type="protein sequence ID" value="KAJ9557053.1"/>
    <property type="molecule type" value="Genomic_DNA"/>
</dbReference>
<evidence type="ECO:0000256" key="1">
    <source>
        <dbReference type="SAM" id="MobiDB-lite"/>
    </source>
</evidence>
<feature type="region of interest" description="Disordered" evidence="1">
    <location>
        <begin position="39"/>
        <end position="76"/>
    </location>
</feature>
<gene>
    <name evidence="2" type="ORF">OSB04_011667</name>
</gene>
<dbReference type="AlphaFoldDB" id="A0AA38T9V9"/>
<keyword evidence="3" id="KW-1185">Reference proteome</keyword>
<accession>A0AA38T9V9</accession>
<comment type="caution">
    <text evidence="2">The sequence shown here is derived from an EMBL/GenBank/DDBJ whole genome shotgun (WGS) entry which is preliminary data.</text>
</comment>
<evidence type="ECO:0000313" key="3">
    <source>
        <dbReference type="Proteomes" id="UP001172457"/>
    </source>
</evidence>
<proteinExistence type="predicted"/>
<organism evidence="2 3">
    <name type="scientific">Centaurea solstitialis</name>
    <name type="common">yellow star-thistle</name>
    <dbReference type="NCBI Taxonomy" id="347529"/>
    <lineage>
        <taxon>Eukaryota</taxon>
        <taxon>Viridiplantae</taxon>
        <taxon>Streptophyta</taxon>
        <taxon>Embryophyta</taxon>
        <taxon>Tracheophyta</taxon>
        <taxon>Spermatophyta</taxon>
        <taxon>Magnoliopsida</taxon>
        <taxon>eudicotyledons</taxon>
        <taxon>Gunneridae</taxon>
        <taxon>Pentapetalae</taxon>
        <taxon>asterids</taxon>
        <taxon>campanulids</taxon>
        <taxon>Asterales</taxon>
        <taxon>Asteraceae</taxon>
        <taxon>Carduoideae</taxon>
        <taxon>Cardueae</taxon>
        <taxon>Centaureinae</taxon>
        <taxon>Centaurea</taxon>
    </lineage>
</organism>
<name>A0AA38T9V9_9ASTR</name>